<evidence type="ECO:0008006" key="4">
    <source>
        <dbReference type="Google" id="ProtNLM"/>
    </source>
</evidence>
<dbReference type="OrthoDB" id="4742101at2759"/>
<evidence type="ECO:0000313" key="3">
    <source>
        <dbReference type="Proteomes" id="UP000054279"/>
    </source>
</evidence>
<proteinExistence type="predicted"/>
<dbReference type="HOGENOM" id="CLU_987138_0_0_1"/>
<evidence type="ECO:0000256" key="1">
    <source>
        <dbReference type="SAM" id="MobiDB-lite"/>
    </source>
</evidence>
<protein>
    <recommendedName>
        <fullName evidence="4">Retrotransposon gag domain-containing protein</fullName>
    </recommendedName>
</protein>
<dbReference type="AlphaFoldDB" id="A0A0C9UXF6"/>
<keyword evidence="3" id="KW-1185">Reference proteome</keyword>
<dbReference type="EMBL" id="KN837206">
    <property type="protein sequence ID" value="KIJ33947.1"/>
    <property type="molecule type" value="Genomic_DNA"/>
</dbReference>
<feature type="region of interest" description="Disordered" evidence="1">
    <location>
        <begin position="254"/>
        <end position="275"/>
    </location>
</feature>
<evidence type="ECO:0000313" key="2">
    <source>
        <dbReference type="EMBL" id="KIJ33947.1"/>
    </source>
</evidence>
<name>A0A0C9UXF6_SPHS4</name>
<gene>
    <name evidence="2" type="ORF">M422DRAFT_52237</name>
</gene>
<accession>A0A0C9UXF6</accession>
<feature type="region of interest" description="Disordered" evidence="1">
    <location>
        <begin position="301"/>
        <end position="332"/>
    </location>
</feature>
<dbReference type="Proteomes" id="UP000054279">
    <property type="component" value="Unassembled WGS sequence"/>
</dbReference>
<organism evidence="2 3">
    <name type="scientific">Sphaerobolus stellatus (strain SS14)</name>
    <dbReference type="NCBI Taxonomy" id="990650"/>
    <lineage>
        <taxon>Eukaryota</taxon>
        <taxon>Fungi</taxon>
        <taxon>Dikarya</taxon>
        <taxon>Basidiomycota</taxon>
        <taxon>Agaricomycotina</taxon>
        <taxon>Agaricomycetes</taxon>
        <taxon>Phallomycetidae</taxon>
        <taxon>Geastrales</taxon>
        <taxon>Sphaerobolaceae</taxon>
        <taxon>Sphaerobolus</taxon>
    </lineage>
</organism>
<reference evidence="2 3" key="1">
    <citation type="submission" date="2014-06" db="EMBL/GenBank/DDBJ databases">
        <title>Evolutionary Origins and Diversification of the Mycorrhizal Mutualists.</title>
        <authorList>
            <consortium name="DOE Joint Genome Institute"/>
            <consortium name="Mycorrhizal Genomics Consortium"/>
            <person name="Kohler A."/>
            <person name="Kuo A."/>
            <person name="Nagy L.G."/>
            <person name="Floudas D."/>
            <person name="Copeland A."/>
            <person name="Barry K.W."/>
            <person name="Cichocki N."/>
            <person name="Veneault-Fourrey C."/>
            <person name="LaButti K."/>
            <person name="Lindquist E.A."/>
            <person name="Lipzen A."/>
            <person name="Lundell T."/>
            <person name="Morin E."/>
            <person name="Murat C."/>
            <person name="Riley R."/>
            <person name="Ohm R."/>
            <person name="Sun H."/>
            <person name="Tunlid A."/>
            <person name="Henrissat B."/>
            <person name="Grigoriev I.V."/>
            <person name="Hibbett D.S."/>
            <person name="Martin F."/>
        </authorList>
    </citation>
    <scope>NUCLEOTIDE SEQUENCE [LARGE SCALE GENOMIC DNA]</scope>
    <source>
        <strain evidence="2 3">SS14</strain>
    </source>
</reference>
<sequence>MSNKIVSPFPGPLTANGLKIWLGACEDGFENYEDTHEKKLTPKTRIRLTGAALTEPQMAEWWAAGKVEFLALTTWELFARRVKDRFMPVNWKMDALHQFYSCNQGKREFRAFAADLAQCLGTLAAGTVSTAVHKYHLLFFSHPLLYLRMRALQTFDIDNKAQTPDELIALMGSQWDSLIADNSARSGRSLALTPAISNLSSSIPLVTSASYTSTPAMTSLPLFVPITEQEKAELTAVRGCWNCRGKPTDAGWVPHQRTTCPGNPATGARPGRDYRPPTTVATGTVGAVMLVQESPYPPYEYPSHSGSMAAHVQIRSPSPPPQDVDTDSDYYE</sequence>